<dbReference type="Gene3D" id="3.40.50.2300">
    <property type="match status" value="1"/>
</dbReference>
<dbReference type="PANTHER" id="PTHR44591:SF3">
    <property type="entry name" value="RESPONSE REGULATORY DOMAIN-CONTAINING PROTEIN"/>
    <property type="match status" value="1"/>
</dbReference>
<evidence type="ECO:0000256" key="1">
    <source>
        <dbReference type="ARBA" id="ARBA00022553"/>
    </source>
</evidence>
<name>A0A1G2GWX2_9BACT</name>
<feature type="domain" description="Response regulatory" evidence="3">
    <location>
        <begin position="2"/>
        <end position="117"/>
    </location>
</feature>
<protein>
    <recommendedName>
        <fullName evidence="3">Response regulatory domain-containing protein</fullName>
    </recommendedName>
</protein>
<evidence type="ECO:0000313" key="4">
    <source>
        <dbReference type="EMBL" id="OGZ54693.1"/>
    </source>
</evidence>
<evidence type="ECO:0000256" key="2">
    <source>
        <dbReference type="PROSITE-ProRule" id="PRU00169"/>
    </source>
</evidence>
<organism evidence="4 5">
    <name type="scientific">Candidatus Ryanbacteria bacterium RIFCSPLOWO2_01_FULL_48_26</name>
    <dbReference type="NCBI Taxonomy" id="1802126"/>
    <lineage>
        <taxon>Bacteria</taxon>
        <taxon>Candidatus Ryaniibacteriota</taxon>
    </lineage>
</organism>
<dbReference type="SMART" id="SM00448">
    <property type="entry name" value="REC"/>
    <property type="match status" value="1"/>
</dbReference>
<dbReference type="GO" id="GO:0000160">
    <property type="term" value="P:phosphorelay signal transduction system"/>
    <property type="evidence" value="ECO:0007669"/>
    <property type="project" value="InterPro"/>
</dbReference>
<dbReference type="AlphaFoldDB" id="A0A1G2GWX2"/>
<dbReference type="CDD" id="cd00156">
    <property type="entry name" value="REC"/>
    <property type="match status" value="1"/>
</dbReference>
<dbReference type="Proteomes" id="UP000179106">
    <property type="component" value="Unassembled WGS sequence"/>
</dbReference>
<gene>
    <name evidence="4" type="ORF">A3B25_03110</name>
</gene>
<dbReference type="InterPro" id="IPR001789">
    <property type="entry name" value="Sig_transdc_resp-reg_receiver"/>
</dbReference>
<dbReference type="InterPro" id="IPR050595">
    <property type="entry name" value="Bact_response_regulator"/>
</dbReference>
<comment type="caution">
    <text evidence="4">The sequence shown here is derived from an EMBL/GenBank/DDBJ whole genome shotgun (WGS) entry which is preliminary data.</text>
</comment>
<evidence type="ECO:0000259" key="3">
    <source>
        <dbReference type="PROSITE" id="PS50110"/>
    </source>
</evidence>
<dbReference type="PROSITE" id="PS50110">
    <property type="entry name" value="RESPONSE_REGULATORY"/>
    <property type="match status" value="1"/>
</dbReference>
<accession>A0A1G2GWX2</accession>
<reference evidence="4 5" key="1">
    <citation type="journal article" date="2016" name="Nat. Commun.">
        <title>Thousands of microbial genomes shed light on interconnected biogeochemical processes in an aquifer system.</title>
        <authorList>
            <person name="Anantharaman K."/>
            <person name="Brown C.T."/>
            <person name="Hug L.A."/>
            <person name="Sharon I."/>
            <person name="Castelle C.J."/>
            <person name="Probst A.J."/>
            <person name="Thomas B.C."/>
            <person name="Singh A."/>
            <person name="Wilkins M.J."/>
            <person name="Karaoz U."/>
            <person name="Brodie E.L."/>
            <person name="Williams K.H."/>
            <person name="Hubbard S.S."/>
            <person name="Banfield J.F."/>
        </authorList>
    </citation>
    <scope>NUCLEOTIDE SEQUENCE [LARGE SCALE GENOMIC DNA]</scope>
</reference>
<dbReference type="STRING" id="1802126.A3B25_03110"/>
<dbReference type="PANTHER" id="PTHR44591">
    <property type="entry name" value="STRESS RESPONSE REGULATOR PROTEIN 1"/>
    <property type="match status" value="1"/>
</dbReference>
<keyword evidence="1 2" id="KW-0597">Phosphoprotein</keyword>
<evidence type="ECO:0000313" key="5">
    <source>
        <dbReference type="Proteomes" id="UP000179106"/>
    </source>
</evidence>
<dbReference type="SUPFAM" id="SSF52172">
    <property type="entry name" value="CheY-like"/>
    <property type="match status" value="1"/>
</dbReference>
<feature type="modified residue" description="4-aspartylphosphate" evidence="2">
    <location>
        <position position="52"/>
    </location>
</feature>
<proteinExistence type="predicted"/>
<dbReference type="InterPro" id="IPR011006">
    <property type="entry name" value="CheY-like_superfamily"/>
</dbReference>
<dbReference type="Pfam" id="PF00072">
    <property type="entry name" value="Response_reg"/>
    <property type="match status" value="1"/>
</dbReference>
<sequence length="122" mass="13483">MRILVVDDIGAVRSFLGLMLQSSGYEVVFAEDGMVAKIRLEQDRGVDLVLTDTQMPGVDGLELVSWIKEFRPHLPVIINTGSVEADLLREIANSGADRWLQKPFSMTSLLDTIKQLLAPAKT</sequence>
<dbReference type="EMBL" id="MHNW01000003">
    <property type="protein sequence ID" value="OGZ54693.1"/>
    <property type="molecule type" value="Genomic_DNA"/>
</dbReference>